<evidence type="ECO:0000313" key="3">
    <source>
        <dbReference type="EMBL" id="MFC0623320.1"/>
    </source>
</evidence>
<keyword evidence="4" id="KW-1185">Reference proteome</keyword>
<dbReference type="Gene3D" id="3.40.430.10">
    <property type="entry name" value="Dihydrofolate Reductase, subunit A"/>
    <property type="match status" value="1"/>
</dbReference>
<gene>
    <name evidence="3" type="ORF">ACFFGN_04555</name>
</gene>
<dbReference type="InterPro" id="IPR002734">
    <property type="entry name" value="RibDG_C"/>
</dbReference>
<organism evidence="3 4">
    <name type="scientific">Kribbella deserti</name>
    <dbReference type="NCBI Taxonomy" id="1926257"/>
    <lineage>
        <taxon>Bacteria</taxon>
        <taxon>Bacillati</taxon>
        <taxon>Actinomycetota</taxon>
        <taxon>Actinomycetes</taxon>
        <taxon>Propionibacteriales</taxon>
        <taxon>Kribbellaceae</taxon>
        <taxon>Kribbella</taxon>
    </lineage>
</organism>
<evidence type="ECO:0000259" key="2">
    <source>
        <dbReference type="Pfam" id="PF01872"/>
    </source>
</evidence>
<feature type="compositionally biased region" description="Basic and acidic residues" evidence="1">
    <location>
        <begin position="43"/>
        <end position="56"/>
    </location>
</feature>
<dbReference type="Pfam" id="PF01872">
    <property type="entry name" value="RibD_C"/>
    <property type="match status" value="1"/>
</dbReference>
<protein>
    <submittedName>
        <fullName evidence="3">Dihydrofolate reductase family protein</fullName>
    </submittedName>
</protein>
<proteinExistence type="predicted"/>
<dbReference type="InterPro" id="IPR024072">
    <property type="entry name" value="DHFR-like_dom_sf"/>
</dbReference>
<sequence>MSRVTLYMAMSLDGFITGPHDDAQNPAGLNGMRLMDWLGNVDSHGDNTGEDDRVDAYRPGNPNSQIVYDEAMATGAVITGKRTGDFAGYWGGDHHDGVPIFVPTHQPPGDNPHERVHYVTDGIEACVKQAKEAAGDRDILLHGAYTAQECLKAGLLDVIEIQLRPVLLGQGRLLFDGLPPEHIELDLVRTLEAPGVLHLRYEVGRP</sequence>
<dbReference type="SUPFAM" id="SSF53597">
    <property type="entry name" value="Dihydrofolate reductase-like"/>
    <property type="match status" value="1"/>
</dbReference>
<dbReference type="RefSeq" id="WP_380044022.1">
    <property type="nucleotide sequence ID" value="NZ_JBHLTC010000005.1"/>
</dbReference>
<feature type="domain" description="Bacterial bifunctional deaminase-reductase C-terminal" evidence="2">
    <location>
        <begin position="4"/>
        <end position="191"/>
    </location>
</feature>
<accession>A0ABV6QFJ0</accession>
<evidence type="ECO:0000256" key="1">
    <source>
        <dbReference type="SAM" id="MobiDB-lite"/>
    </source>
</evidence>
<dbReference type="Proteomes" id="UP001589890">
    <property type="component" value="Unassembled WGS sequence"/>
</dbReference>
<reference evidence="3 4" key="1">
    <citation type="submission" date="2024-09" db="EMBL/GenBank/DDBJ databases">
        <authorList>
            <person name="Sun Q."/>
            <person name="Mori K."/>
        </authorList>
    </citation>
    <scope>NUCLEOTIDE SEQUENCE [LARGE SCALE GENOMIC DNA]</scope>
    <source>
        <strain evidence="3 4">CGMCC 1.15906</strain>
    </source>
</reference>
<feature type="region of interest" description="Disordered" evidence="1">
    <location>
        <begin position="42"/>
        <end position="62"/>
    </location>
</feature>
<name>A0ABV6QFJ0_9ACTN</name>
<dbReference type="EMBL" id="JBHLTC010000005">
    <property type="protein sequence ID" value="MFC0623320.1"/>
    <property type="molecule type" value="Genomic_DNA"/>
</dbReference>
<evidence type="ECO:0000313" key="4">
    <source>
        <dbReference type="Proteomes" id="UP001589890"/>
    </source>
</evidence>
<comment type="caution">
    <text evidence="3">The sequence shown here is derived from an EMBL/GenBank/DDBJ whole genome shotgun (WGS) entry which is preliminary data.</text>
</comment>